<dbReference type="SUPFAM" id="SSF53098">
    <property type="entry name" value="Ribonuclease H-like"/>
    <property type="match status" value="1"/>
</dbReference>
<dbReference type="InterPro" id="IPR008271">
    <property type="entry name" value="Ser/Thr_kinase_AS"/>
</dbReference>
<keyword evidence="17" id="KW-1185">Reference proteome</keyword>
<keyword evidence="6" id="KW-0418">Kinase</keyword>
<dbReference type="PROSITE" id="PS50011">
    <property type="entry name" value="PROTEIN_KINASE_DOM"/>
    <property type="match status" value="1"/>
</dbReference>
<dbReference type="InterPro" id="IPR000719">
    <property type="entry name" value="Prot_kinase_dom"/>
</dbReference>
<feature type="transmembrane region" description="Helical" evidence="12">
    <location>
        <begin position="322"/>
        <end position="343"/>
    </location>
</feature>
<evidence type="ECO:0000256" key="9">
    <source>
        <dbReference type="ARBA" id="ARBA00023180"/>
    </source>
</evidence>
<evidence type="ECO:0000256" key="8">
    <source>
        <dbReference type="ARBA" id="ARBA00023157"/>
    </source>
</evidence>
<evidence type="ECO:0000256" key="6">
    <source>
        <dbReference type="ARBA" id="ARBA00022777"/>
    </source>
</evidence>
<dbReference type="PROSITE" id="PS00107">
    <property type="entry name" value="PROTEIN_KINASE_ATP"/>
    <property type="match status" value="1"/>
</dbReference>
<dbReference type="GO" id="GO:0005886">
    <property type="term" value="C:plasma membrane"/>
    <property type="evidence" value="ECO:0007669"/>
    <property type="project" value="TreeGrafter"/>
</dbReference>
<name>A0AAQ3ULF1_PASNO</name>
<evidence type="ECO:0000259" key="15">
    <source>
        <dbReference type="PROSITE" id="PS50026"/>
    </source>
</evidence>
<evidence type="ECO:0000256" key="4">
    <source>
        <dbReference type="ARBA" id="ARBA00022729"/>
    </source>
</evidence>
<organism evidence="16 17">
    <name type="scientific">Paspalum notatum var. saurae</name>
    <dbReference type="NCBI Taxonomy" id="547442"/>
    <lineage>
        <taxon>Eukaryota</taxon>
        <taxon>Viridiplantae</taxon>
        <taxon>Streptophyta</taxon>
        <taxon>Embryophyta</taxon>
        <taxon>Tracheophyta</taxon>
        <taxon>Spermatophyta</taxon>
        <taxon>Magnoliopsida</taxon>
        <taxon>Liliopsida</taxon>
        <taxon>Poales</taxon>
        <taxon>Poaceae</taxon>
        <taxon>PACMAD clade</taxon>
        <taxon>Panicoideae</taxon>
        <taxon>Andropogonodae</taxon>
        <taxon>Paspaleae</taxon>
        <taxon>Paspalinae</taxon>
        <taxon>Paspalum</taxon>
    </lineage>
</organism>
<dbReference type="AlphaFoldDB" id="A0AAQ3ULF1"/>
<dbReference type="SUPFAM" id="SSF56112">
    <property type="entry name" value="Protein kinase-like (PK-like)"/>
    <property type="match status" value="1"/>
</dbReference>
<keyword evidence="4 13" id="KW-0732">Signal</keyword>
<gene>
    <name evidence="16" type="ORF">U9M48_038490</name>
</gene>
<dbReference type="InterPro" id="IPR018097">
    <property type="entry name" value="EGF_Ca-bd_CS"/>
</dbReference>
<feature type="binding site" evidence="11">
    <location>
        <position position="421"/>
    </location>
    <ligand>
        <name>ATP</name>
        <dbReference type="ChEBI" id="CHEBI:30616"/>
    </ligand>
</feature>
<keyword evidence="5 11" id="KW-0547">Nucleotide-binding</keyword>
<feature type="signal peptide" evidence="13">
    <location>
        <begin position="1"/>
        <end position="19"/>
    </location>
</feature>
<keyword evidence="12" id="KW-0472">Membrane</keyword>
<dbReference type="InterPro" id="IPR008906">
    <property type="entry name" value="HATC_C_dom"/>
</dbReference>
<dbReference type="SMART" id="SM00179">
    <property type="entry name" value="EGF_CA"/>
    <property type="match status" value="1"/>
</dbReference>
<dbReference type="Pfam" id="PF13947">
    <property type="entry name" value="GUB_WAK_bind"/>
    <property type="match status" value="1"/>
</dbReference>
<dbReference type="GO" id="GO:0046983">
    <property type="term" value="F:protein dimerization activity"/>
    <property type="evidence" value="ECO:0007669"/>
    <property type="project" value="InterPro"/>
</dbReference>
<keyword evidence="8" id="KW-1015">Disulfide bond</keyword>
<evidence type="ECO:0000256" key="11">
    <source>
        <dbReference type="PROSITE-ProRule" id="PRU10141"/>
    </source>
</evidence>
<keyword evidence="3" id="KW-0808">Transferase</keyword>
<evidence type="ECO:0000313" key="17">
    <source>
        <dbReference type="Proteomes" id="UP001341281"/>
    </source>
</evidence>
<proteinExistence type="predicted"/>
<dbReference type="PANTHER" id="PTHR27005">
    <property type="entry name" value="WALL-ASSOCIATED RECEPTOR KINASE-LIKE 21"/>
    <property type="match status" value="1"/>
</dbReference>
<dbReference type="Gene3D" id="2.10.25.10">
    <property type="entry name" value="Laminin"/>
    <property type="match status" value="1"/>
</dbReference>
<keyword evidence="2" id="KW-0723">Serine/threonine-protein kinase</keyword>
<evidence type="ECO:0000259" key="14">
    <source>
        <dbReference type="PROSITE" id="PS50011"/>
    </source>
</evidence>
<dbReference type="Pfam" id="PF05699">
    <property type="entry name" value="Dimer_Tnp_hAT"/>
    <property type="match status" value="1"/>
</dbReference>
<dbReference type="PROSITE" id="PS01187">
    <property type="entry name" value="EGF_CA"/>
    <property type="match status" value="1"/>
</dbReference>
<dbReference type="Gene3D" id="1.10.510.10">
    <property type="entry name" value="Transferase(Phosphotransferase) domain 1"/>
    <property type="match status" value="1"/>
</dbReference>
<evidence type="ECO:0000256" key="10">
    <source>
        <dbReference type="PROSITE-ProRule" id="PRU00076"/>
    </source>
</evidence>
<dbReference type="GO" id="GO:0005524">
    <property type="term" value="F:ATP binding"/>
    <property type="evidence" value="ECO:0007669"/>
    <property type="project" value="UniProtKB-UniRule"/>
</dbReference>
<dbReference type="FunFam" id="1.10.510.10:FF:000084">
    <property type="entry name" value="Wall-associated receptor kinase 2"/>
    <property type="match status" value="1"/>
</dbReference>
<dbReference type="InterPro" id="IPR011009">
    <property type="entry name" value="Kinase-like_dom_sf"/>
</dbReference>
<reference evidence="16 17" key="1">
    <citation type="submission" date="2024-02" db="EMBL/GenBank/DDBJ databases">
        <title>High-quality chromosome-scale genome assembly of Pensacola bahiagrass (Paspalum notatum Flugge var. saurae).</title>
        <authorList>
            <person name="Vega J.M."/>
            <person name="Podio M."/>
            <person name="Orjuela J."/>
            <person name="Siena L.A."/>
            <person name="Pessino S.C."/>
            <person name="Combes M.C."/>
            <person name="Mariac C."/>
            <person name="Albertini E."/>
            <person name="Pupilli F."/>
            <person name="Ortiz J.P.A."/>
            <person name="Leblanc O."/>
        </authorList>
    </citation>
    <scope>NUCLEOTIDE SEQUENCE [LARGE SCALE GENOMIC DNA]</scope>
    <source>
        <strain evidence="16">R1</strain>
        <tissue evidence="16">Leaf</tissue>
    </source>
</reference>
<dbReference type="InterPro" id="IPR017441">
    <property type="entry name" value="Protein_kinase_ATP_BS"/>
</dbReference>
<dbReference type="InterPro" id="IPR012337">
    <property type="entry name" value="RNaseH-like_sf"/>
</dbReference>
<evidence type="ECO:0000256" key="5">
    <source>
        <dbReference type="ARBA" id="ARBA00022741"/>
    </source>
</evidence>
<dbReference type="InterPro" id="IPR025287">
    <property type="entry name" value="WAK_GUB"/>
</dbReference>
<dbReference type="SMART" id="SM00220">
    <property type="entry name" value="S_TKc"/>
    <property type="match status" value="1"/>
</dbReference>
<dbReference type="PANTHER" id="PTHR27005:SF279">
    <property type="entry name" value="PROTEIN KINASE DOMAIN-CONTAINING PROTEIN"/>
    <property type="match status" value="1"/>
</dbReference>
<sequence length="1002" mass="110923">MPVTLLIAVLVSAWPAAAAATPPYGNVSCQRRCGDLDIPFPFGIGRGCYHYTGEGDITFGLTCNRTAGGGYQALSGESVEVIGVSVRHGQARIRSGIQAWCYNRTSRSMGDNLLWWTDLSDSQFRLSDDANRFTVVGCNSLAYVQSVNTGTAYMTGCMATCPGAARLVNGSCAGMGYAVLMEAAAFDFRATYVTTGDFVESTGGKVPLVLDWVVGKETCAEATRNATAYMCVSGNSECVDSRNGPGYLCNCSAGYEGNPYIPDGCKVDINECQDPRFKYPCSVPGACTNTPGGFICACPDKTTGNAYNGTCEAKKSQLGVRLAVGISVGLVVLVVATSCAYMIHQRRSLAAVKQRYFKQHGGLLLFEEMKSKQGLSFTLFTEEELEEATGRFDERNVLGKGGSGTVYRGTLKDGRPVAIKKCKLVSARQEKEFGKEMLILSQVNHRNVVRLYGCCLEVEVPMLVYEFVPNGTLYQLIHGHGHGRPRVSFATRLKIAHETAEALAYLHSWASLPIIHGDVKSPNILIDGSYAAKVTDFGASTLAPTDEAQFVTFVQGTYGYLDPEYMQTSKLTSKSDVYSFGVVILELLTRRKAMNLQAPLEEEINLSASFLLAMGEKRLGEILDEQIVGEQSIELIEQVAELAEQCLEMASEKRPSMREVAEELDRVRKLSQHPWGQETSDEELKALLARSPGTTSSEIELSCGYPWINTMQPTFQVKGRQTIRSDCLKKYEDMKKELQTELQNLDSYVCLTSDIWTSSQNIGYMVVTAHYVDSEFKLKKKIIWFKELEYPNSAIEKIRELLKHIDSSVSRLQAFNSIATRMGLKPKVDILVKHALEWIRKYFSAYEARCASESCVVMTPVANEVSSKSESPCLGKRKLEEEFAEYMTQKQFDQSHKSEIDTYLEENIEKGSDDWDILAWWKCKSEEYPVLSTMAHDFLATPLSTVSSESAFSCGGRILGDHRSSLSPQMLEALICAKDWLFISKDLDVEERHNVEPQPQQE</sequence>
<keyword evidence="12" id="KW-1133">Transmembrane helix</keyword>
<dbReference type="SMART" id="SM00181">
    <property type="entry name" value="EGF"/>
    <property type="match status" value="2"/>
</dbReference>
<dbReference type="FunFam" id="2.10.25.10:FF:001055">
    <property type="entry name" value="Wall-associated receptor kinase-like 8"/>
    <property type="match status" value="1"/>
</dbReference>
<dbReference type="PROSITE" id="PS00010">
    <property type="entry name" value="ASX_HYDROXYL"/>
    <property type="match status" value="1"/>
</dbReference>
<comment type="caution">
    <text evidence="10">Lacks conserved residue(s) required for the propagation of feature annotation.</text>
</comment>
<dbReference type="SUPFAM" id="SSF57196">
    <property type="entry name" value="EGF/Laminin"/>
    <property type="match status" value="1"/>
</dbReference>
<accession>A0AAQ3ULF1</accession>
<dbReference type="PROSITE" id="PS00108">
    <property type="entry name" value="PROTEIN_KINASE_ST"/>
    <property type="match status" value="1"/>
</dbReference>
<dbReference type="InterPro" id="IPR000152">
    <property type="entry name" value="EGF-type_Asp/Asn_hydroxyl_site"/>
</dbReference>
<feature type="domain" description="Protein kinase" evidence="14">
    <location>
        <begin position="392"/>
        <end position="676"/>
    </location>
</feature>
<dbReference type="Gene3D" id="3.30.200.20">
    <property type="entry name" value="Phosphorylase Kinase, domain 1"/>
    <property type="match status" value="1"/>
</dbReference>
<evidence type="ECO:0000256" key="7">
    <source>
        <dbReference type="ARBA" id="ARBA00022840"/>
    </source>
</evidence>
<dbReference type="GO" id="GO:0005509">
    <property type="term" value="F:calcium ion binding"/>
    <property type="evidence" value="ECO:0007669"/>
    <property type="project" value="InterPro"/>
</dbReference>
<comment type="subcellular location">
    <subcellularLocation>
        <location evidence="1">Membrane</location>
        <topology evidence="1">Single-pass type I membrane protein</topology>
    </subcellularLocation>
</comment>
<feature type="domain" description="EGF-like" evidence="15">
    <location>
        <begin position="268"/>
        <end position="312"/>
    </location>
</feature>
<dbReference type="EMBL" id="CP144753">
    <property type="protein sequence ID" value="WVZ92422.1"/>
    <property type="molecule type" value="Genomic_DNA"/>
</dbReference>
<evidence type="ECO:0000256" key="13">
    <source>
        <dbReference type="SAM" id="SignalP"/>
    </source>
</evidence>
<dbReference type="FunFam" id="3.30.200.20:FF:000337">
    <property type="entry name" value="Wall-associated receptor kinase 3"/>
    <property type="match status" value="1"/>
</dbReference>
<feature type="chain" id="PRO_5042979278" evidence="13">
    <location>
        <begin position="20"/>
        <end position="1002"/>
    </location>
</feature>
<keyword evidence="7 11" id="KW-0067">ATP-binding</keyword>
<evidence type="ECO:0000256" key="2">
    <source>
        <dbReference type="ARBA" id="ARBA00022527"/>
    </source>
</evidence>
<evidence type="ECO:0000256" key="3">
    <source>
        <dbReference type="ARBA" id="ARBA00022679"/>
    </source>
</evidence>
<dbReference type="InterPro" id="IPR001881">
    <property type="entry name" value="EGF-like_Ca-bd_dom"/>
</dbReference>
<dbReference type="CDD" id="cd00054">
    <property type="entry name" value="EGF_CA"/>
    <property type="match status" value="1"/>
</dbReference>
<evidence type="ECO:0000256" key="1">
    <source>
        <dbReference type="ARBA" id="ARBA00004479"/>
    </source>
</evidence>
<dbReference type="Proteomes" id="UP001341281">
    <property type="component" value="Chromosome 09"/>
</dbReference>
<keyword evidence="10" id="KW-0245">EGF-like domain</keyword>
<dbReference type="InterPro" id="IPR000742">
    <property type="entry name" value="EGF"/>
</dbReference>
<protein>
    <submittedName>
        <fullName evidence="16">Uncharacterized protein</fullName>
    </submittedName>
</protein>
<keyword evidence="12" id="KW-0812">Transmembrane</keyword>
<evidence type="ECO:0000256" key="12">
    <source>
        <dbReference type="SAM" id="Phobius"/>
    </source>
</evidence>
<keyword evidence="9" id="KW-0325">Glycoprotein</keyword>
<dbReference type="InterPro" id="IPR045274">
    <property type="entry name" value="WAK-like"/>
</dbReference>
<dbReference type="Pfam" id="PF00069">
    <property type="entry name" value="Pkinase"/>
    <property type="match status" value="1"/>
</dbReference>
<dbReference type="GO" id="GO:0007166">
    <property type="term" value="P:cell surface receptor signaling pathway"/>
    <property type="evidence" value="ECO:0007669"/>
    <property type="project" value="InterPro"/>
</dbReference>
<dbReference type="GO" id="GO:0004674">
    <property type="term" value="F:protein serine/threonine kinase activity"/>
    <property type="evidence" value="ECO:0007669"/>
    <property type="project" value="UniProtKB-KW"/>
</dbReference>
<evidence type="ECO:0000313" key="16">
    <source>
        <dbReference type="EMBL" id="WVZ92422.1"/>
    </source>
</evidence>
<dbReference type="PROSITE" id="PS50026">
    <property type="entry name" value="EGF_3"/>
    <property type="match status" value="1"/>
</dbReference>
<dbReference type="CDD" id="cd14066">
    <property type="entry name" value="STKc_IRAK"/>
    <property type="match status" value="1"/>
</dbReference>